<dbReference type="InterPro" id="IPR051482">
    <property type="entry name" value="Cholesterol_transport"/>
</dbReference>
<dbReference type="GO" id="GO:0032366">
    <property type="term" value="P:intracellular sterol transport"/>
    <property type="evidence" value="ECO:0007669"/>
    <property type="project" value="TreeGrafter"/>
</dbReference>
<feature type="region of interest" description="Disordered" evidence="3">
    <location>
        <begin position="159"/>
        <end position="198"/>
    </location>
</feature>
<dbReference type="eggNOG" id="KOG1032">
    <property type="taxonomic scope" value="Eukaryota"/>
</dbReference>
<gene>
    <name evidence="6" type="primary">GRAMD1AL</name>
    <name evidence="6" type="ORF">Y1Q_0011197</name>
</gene>
<feature type="transmembrane region" description="Helical" evidence="4">
    <location>
        <begin position="220"/>
        <end position="244"/>
    </location>
</feature>
<evidence type="ECO:0000259" key="5">
    <source>
        <dbReference type="PROSITE" id="PS51778"/>
    </source>
</evidence>
<evidence type="ECO:0000256" key="3">
    <source>
        <dbReference type="SAM" id="MobiDB-lite"/>
    </source>
</evidence>
<dbReference type="AlphaFoldDB" id="A0A151P1M0"/>
<dbReference type="GO" id="GO:0005789">
    <property type="term" value="C:endoplasmic reticulum membrane"/>
    <property type="evidence" value="ECO:0007669"/>
    <property type="project" value="TreeGrafter"/>
</dbReference>
<reference evidence="6 7" key="1">
    <citation type="journal article" date="2012" name="Genome Biol.">
        <title>Sequencing three crocodilian genomes to illuminate the evolution of archosaurs and amniotes.</title>
        <authorList>
            <person name="St John J.A."/>
            <person name="Braun E.L."/>
            <person name="Isberg S.R."/>
            <person name="Miles L.G."/>
            <person name="Chong A.Y."/>
            <person name="Gongora J."/>
            <person name="Dalzell P."/>
            <person name="Moran C."/>
            <person name="Bed'hom B."/>
            <person name="Abzhanov A."/>
            <person name="Burgess S.C."/>
            <person name="Cooksey A.M."/>
            <person name="Castoe T.A."/>
            <person name="Crawford N.G."/>
            <person name="Densmore L.D."/>
            <person name="Drew J.C."/>
            <person name="Edwards S.V."/>
            <person name="Faircloth B.C."/>
            <person name="Fujita M.K."/>
            <person name="Greenwold M.J."/>
            <person name="Hoffmann F.G."/>
            <person name="Howard J.M."/>
            <person name="Iguchi T."/>
            <person name="Janes D.E."/>
            <person name="Khan S.Y."/>
            <person name="Kohno S."/>
            <person name="de Koning A.J."/>
            <person name="Lance S.L."/>
            <person name="McCarthy F.M."/>
            <person name="McCormack J.E."/>
            <person name="Merchant M.E."/>
            <person name="Peterson D.G."/>
            <person name="Pollock D.D."/>
            <person name="Pourmand N."/>
            <person name="Raney B.J."/>
            <person name="Roessler K.A."/>
            <person name="Sanford J.R."/>
            <person name="Sawyer R.H."/>
            <person name="Schmidt C.J."/>
            <person name="Triplett E.W."/>
            <person name="Tuberville T.D."/>
            <person name="Venegas-Anaya M."/>
            <person name="Howard J.T."/>
            <person name="Jarvis E.D."/>
            <person name="Guillette L.J.Jr."/>
            <person name="Glenn T.C."/>
            <person name="Green R.E."/>
            <person name="Ray D.A."/>
        </authorList>
    </citation>
    <scope>NUCLEOTIDE SEQUENCE [LARGE SCALE GENOMIC DNA]</scope>
    <source>
        <strain evidence="6">KSC_2009_1</strain>
    </source>
</reference>
<dbReference type="PANTHER" id="PTHR23319">
    <property type="entry name" value="GRAM DOMAIN CONTAINING 1B, ISOFORM E"/>
    <property type="match status" value="1"/>
</dbReference>
<accession>A0A151P1M0</accession>
<dbReference type="InterPro" id="IPR031968">
    <property type="entry name" value="VASt"/>
</dbReference>
<comment type="caution">
    <text evidence="6">The sequence shown here is derived from an EMBL/GenBank/DDBJ whole genome shotgun (WGS) entry which is preliminary data.</text>
</comment>
<dbReference type="PROSITE" id="PS51778">
    <property type="entry name" value="VAST"/>
    <property type="match status" value="1"/>
</dbReference>
<dbReference type="Pfam" id="PF16016">
    <property type="entry name" value="VASt"/>
    <property type="match status" value="1"/>
</dbReference>
<feature type="domain" description="VASt" evidence="5">
    <location>
        <begin position="1"/>
        <end position="153"/>
    </location>
</feature>
<dbReference type="GO" id="GO:0140268">
    <property type="term" value="C:endoplasmic reticulum-plasma membrane contact site"/>
    <property type="evidence" value="ECO:0007669"/>
    <property type="project" value="TreeGrafter"/>
</dbReference>
<comment type="subcellular location">
    <subcellularLocation>
        <location evidence="1">Membrane</location>
    </subcellularLocation>
</comment>
<keyword evidence="2 4" id="KW-0472">Membrane</keyword>
<proteinExistence type="predicted"/>
<evidence type="ECO:0000256" key="4">
    <source>
        <dbReference type="SAM" id="Phobius"/>
    </source>
</evidence>
<evidence type="ECO:0000256" key="2">
    <source>
        <dbReference type="ARBA" id="ARBA00023136"/>
    </source>
</evidence>
<sequence length="335" mass="37761">MLFSDSPFMRDFLAQRKFTDLTLTAWSGENKCRQSRVLSYTIPVTNPLGPKAAAVIETQNLFRPGPQSGACAVDSEVITQGIPYQDYFYTTHRYCISALAHSRARLRVSSEIRYRKQPWTLVKALIEKNAWGGVEEYFQHLELALAQAEKALLEESGCGKEPRGLRRRKRALAWRPPHHTEAPGAGAQGGPRTMHPSGSLSARLTEQVLERGPGHSVSTIILVISLVICVSLVVLVVLNMLLFYRLWALEQAARTVEAWQAYALAKGKLPQTAAEWAEVLELQRRFQRVEVQKWRQILRASVELLDEMKLSLEKLQQGIARAEPELEPQQDSTFS</sequence>
<dbReference type="PANTHER" id="PTHR23319:SF8">
    <property type="entry name" value="PROTEIN ASTER-A"/>
    <property type="match status" value="1"/>
</dbReference>
<protein>
    <submittedName>
        <fullName evidence="6">GRAM domain-containing protein 1A</fullName>
    </submittedName>
</protein>
<dbReference type="GO" id="GO:0120020">
    <property type="term" value="F:cholesterol transfer activity"/>
    <property type="evidence" value="ECO:0007669"/>
    <property type="project" value="TreeGrafter"/>
</dbReference>
<keyword evidence="4" id="KW-0812">Transmembrane</keyword>
<evidence type="ECO:0000313" key="6">
    <source>
        <dbReference type="EMBL" id="KYO42982.1"/>
    </source>
</evidence>
<dbReference type="STRING" id="8496.A0A151P1M0"/>
<evidence type="ECO:0000313" key="7">
    <source>
        <dbReference type="Proteomes" id="UP000050525"/>
    </source>
</evidence>
<dbReference type="EMBL" id="AKHW03001271">
    <property type="protein sequence ID" value="KYO42982.1"/>
    <property type="molecule type" value="Genomic_DNA"/>
</dbReference>
<name>A0A151P1M0_ALLMI</name>
<dbReference type="GO" id="GO:0005886">
    <property type="term" value="C:plasma membrane"/>
    <property type="evidence" value="ECO:0007669"/>
    <property type="project" value="TreeGrafter"/>
</dbReference>
<evidence type="ECO:0000256" key="1">
    <source>
        <dbReference type="ARBA" id="ARBA00004370"/>
    </source>
</evidence>
<organism evidence="6 7">
    <name type="scientific">Alligator mississippiensis</name>
    <name type="common">American alligator</name>
    <dbReference type="NCBI Taxonomy" id="8496"/>
    <lineage>
        <taxon>Eukaryota</taxon>
        <taxon>Metazoa</taxon>
        <taxon>Chordata</taxon>
        <taxon>Craniata</taxon>
        <taxon>Vertebrata</taxon>
        <taxon>Euteleostomi</taxon>
        <taxon>Archelosauria</taxon>
        <taxon>Archosauria</taxon>
        <taxon>Crocodylia</taxon>
        <taxon>Alligatoridae</taxon>
        <taxon>Alligatorinae</taxon>
        <taxon>Alligator</taxon>
    </lineage>
</organism>
<keyword evidence="7" id="KW-1185">Reference proteome</keyword>
<dbReference type="Proteomes" id="UP000050525">
    <property type="component" value="Unassembled WGS sequence"/>
</dbReference>
<dbReference type="GO" id="GO:0015485">
    <property type="term" value="F:cholesterol binding"/>
    <property type="evidence" value="ECO:0007669"/>
    <property type="project" value="TreeGrafter"/>
</dbReference>
<keyword evidence="4" id="KW-1133">Transmembrane helix</keyword>